<feature type="transmembrane region" description="Helical" evidence="3">
    <location>
        <begin position="380"/>
        <end position="398"/>
    </location>
</feature>
<evidence type="ECO:0000259" key="4">
    <source>
        <dbReference type="PROSITE" id="PS50004"/>
    </source>
</evidence>
<dbReference type="Pfam" id="PF00168">
    <property type="entry name" value="C2"/>
    <property type="match status" value="2"/>
</dbReference>
<dbReference type="SUPFAM" id="SSF49562">
    <property type="entry name" value="C2 domain (Calcium/lipid-binding domain, CaLB)"/>
    <property type="match status" value="2"/>
</dbReference>
<evidence type="ECO:0000256" key="1">
    <source>
        <dbReference type="ARBA" id="ARBA00006996"/>
    </source>
</evidence>
<feature type="transmembrane region" description="Helical" evidence="3">
    <location>
        <begin position="405"/>
        <end position="425"/>
    </location>
</feature>
<dbReference type="InterPro" id="IPR035892">
    <property type="entry name" value="C2_domain_sf"/>
</dbReference>
<keyword evidence="3" id="KW-0472">Membrane</keyword>
<feature type="compositionally biased region" description="Polar residues" evidence="2">
    <location>
        <begin position="607"/>
        <end position="660"/>
    </location>
</feature>
<feature type="region of interest" description="Disordered" evidence="2">
    <location>
        <begin position="607"/>
        <end position="744"/>
    </location>
</feature>
<dbReference type="PROSITE" id="PS50004">
    <property type="entry name" value="C2"/>
    <property type="match status" value="2"/>
</dbReference>
<dbReference type="CDD" id="cd08389">
    <property type="entry name" value="C2A_Synaptotagmin-14_16"/>
    <property type="match status" value="1"/>
</dbReference>
<keyword evidence="3" id="KW-1133">Transmembrane helix</keyword>
<dbReference type="SMART" id="SM00239">
    <property type="entry name" value="C2"/>
    <property type="match status" value="2"/>
</dbReference>
<dbReference type="GO" id="GO:0005543">
    <property type="term" value="F:phospholipid binding"/>
    <property type="evidence" value="ECO:0007669"/>
    <property type="project" value="TreeGrafter"/>
</dbReference>
<accession>A0AAD9F993</accession>
<dbReference type="Pfam" id="PF09808">
    <property type="entry name" value="SNAPC1"/>
    <property type="match status" value="1"/>
</dbReference>
<protein>
    <submittedName>
        <fullName evidence="5">Synaptotagmin-16</fullName>
    </submittedName>
</protein>
<name>A0AAD9F993_DISEL</name>
<feature type="domain" description="C2" evidence="4">
    <location>
        <begin position="746"/>
        <end position="867"/>
    </location>
</feature>
<keyword evidence="6" id="KW-1185">Reference proteome</keyword>
<dbReference type="CDD" id="cd22541">
    <property type="entry name" value="SP5_N"/>
    <property type="match status" value="1"/>
</dbReference>
<dbReference type="CDD" id="cd08408">
    <property type="entry name" value="C2B_Synaptotagmin-14_16"/>
    <property type="match status" value="1"/>
</dbReference>
<reference evidence="5" key="1">
    <citation type="submission" date="2023-04" db="EMBL/GenBank/DDBJ databases">
        <title>Chromosome-level genome of Chaenocephalus aceratus.</title>
        <authorList>
            <person name="Park H."/>
        </authorList>
    </citation>
    <scope>NUCLEOTIDE SEQUENCE</scope>
    <source>
        <strain evidence="5">DE</strain>
        <tissue evidence="5">Muscle</tissue>
    </source>
</reference>
<dbReference type="Gene3D" id="2.60.40.150">
    <property type="entry name" value="C2 domain"/>
    <property type="match status" value="2"/>
</dbReference>
<gene>
    <name evidence="5" type="ORF">KUDE01_018884</name>
</gene>
<organism evidence="5 6">
    <name type="scientific">Dissostichus eleginoides</name>
    <name type="common">Patagonian toothfish</name>
    <name type="synonym">Dissostichus amissus</name>
    <dbReference type="NCBI Taxonomy" id="100907"/>
    <lineage>
        <taxon>Eukaryota</taxon>
        <taxon>Metazoa</taxon>
        <taxon>Chordata</taxon>
        <taxon>Craniata</taxon>
        <taxon>Vertebrata</taxon>
        <taxon>Euteleostomi</taxon>
        <taxon>Actinopterygii</taxon>
        <taxon>Neopterygii</taxon>
        <taxon>Teleostei</taxon>
        <taxon>Neoteleostei</taxon>
        <taxon>Acanthomorphata</taxon>
        <taxon>Eupercaria</taxon>
        <taxon>Perciformes</taxon>
        <taxon>Notothenioidei</taxon>
        <taxon>Nototheniidae</taxon>
        <taxon>Dissostichus</taxon>
    </lineage>
</organism>
<dbReference type="AlphaFoldDB" id="A0AAD9F993"/>
<keyword evidence="3" id="KW-0812">Transmembrane</keyword>
<dbReference type="InterPro" id="IPR000008">
    <property type="entry name" value="C2_dom"/>
</dbReference>
<dbReference type="PANTHER" id="PTHR46129:SF4">
    <property type="entry name" value="SYNAPTOTAGMIN-16"/>
    <property type="match status" value="1"/>
</dbReference>
<evidence type="ECO:0000256" key="2">
    <source>
        <dbReference type="SAM" id="MobiDB-lite"/>
    </source>
</evidence>
<feature type="region of interest" description="Disordered" evidence="2">
    <location>
        <begin position="496"/>
        <end position="519"/>
    </location>
</feature>
<sequence length="1044" mass="116345">MSAKRNRRGEMELYRSPVIEDCENLLSLFQKTDSVRFEVFSTIWREMNFSHIFHGTVKHEKRSFSRLILDSAYSFLLPPFSFQIRVGGLYLLYSLFQSQTAAPPEQIRMALKDWEHVKKFEKDAIDAQHMDVIYILRQLRLQKAFHFSAMPTLFIERASRPQELINIDLLETSEESSVNLIHQDLIPQLRNTVVDFYKWQCRQGATDEDEDEGSGEGMSSQQDCSRRAQLIASIKSKAYGEAAEVELPARKSRRHRQVEVDYTSSVAGPPASYNNNRVNKLSLRARTNESLLVSGDLYEGVTSYLKASWFPAVWLQISAGFEDEERRGSCFLSRSTVSRFSGSLKNRNHGLRQKKRPPRPMGGREVVMIDASFKTQNASSLRLIILIRCVVLIVGHIAPPPPQAIGFLSAVGVFIVALAVLFLFINKKLCFSRVGGMPCLEQHGRRKKGRVGIRQGLVNSYGEDDEDEGSSSSDSEEEVLKQFEISVSRCQSAVDTNSADCRTRRKEARSRQTVKSPHSILTVSSQPPHILLTVSSQHPHSLLTASSQSPHSLLTASSQPPHSLLTASSQFPHSLLTVSSQPPHSLLTASSQFPHSLLTVSSQSPHSLLTASSQPPHSFLTASSQSPHSLLTASSQPPHSLLTVSSQPPHSLLTASSQPPHSHPHKQLHFGSKMEAKSQHQGFQDPLSAALEETERATTSSSLDKPSTGRESAARENSSTTWSPEPPQDEPTSEPLSSSSRPPISKCGDLVLSLEYRADTEKLLVSVIAARDIPDKARSGMDSWQVHMVLLPSKKQRHKTTVQKGSLPHFNETFRFSRLDASEMQMSAIRFRLYALGASRMSREKMMGEKVLRLGGMDPNGGTMETTLIMEPRSNLKSLDSQLSLSAVSQSDSASSTQSLTHGGVPELLVGLTYNATTGRMSVELIKGSHFRNLAINRPPDTYGRLTLLNSVGQEISRCKTSVRRGQPNPVYKETFVFQVALFQLSDVTLLVSIYNRRSMKRKEMVGWIALGQNSSGEEEQIHWQDMKESRGQQVCRWHVLLEA</sequence>
<evidence type="ECO:0000256" key="3">
    <source>
        <dbReference type="SAM" id="Phobius"/>
    </source>
</evidence>
<comment type="caution">
    <text evidence="5">The sequence shown here is derived from an EMBL/GenBank/DDBJ whole genome shotgun (WGS) entry which is preliminary data.</text>
</comment>
<evidence type="ECO:0000313" key="5">
    <source>
        <dbReference type="EMBL" id="KAK1893419.1"/>
    </source>
</evidence>
<dbReference type="PANTHER" id="PTHR46129">
    <property type="entry name" value="SYNAPTOTAGMIN 14, ISOFORM D"/>
    <property type="match status" value="1"/>
</dbReference>
<evidence type="ECO:0000313" key="6">
    <source>
        <dbReference type="Proteomes" id="UP001228049"/>
    </source>
</evidence>
<proteinExistence type="inferred from homology"/>
<comment type="similarity">
    <text evidence="1">Belongs to the synaptotagmin family.</text>
</comment>
<dbReference type="Proteomes" id="UP001228049">
    <property type="component" value="Unassembled WGS sequence"/>
</dbReference>
<feature type="domain" description="C2" evidence="4">
    <location>
        <begin position="904"/>
        <end position="1039"/>
    </location>
</feature>
<feature type="region of interest" description="Disordered" evidence="2">
    <location>
        <begin position="541"/>
        <end position="566"/>
    </location>
</feature>
<dbReference type="FunFam" id="2.60.40.150:FF:000062">
    <property type="entry name" value="synaptotagmin-14 isoform X1"/>
    <property type="match status" value="1"/>
</dbReference>
<dbReference type="EMBL" id="JASDAP010000011">
    <property type="protein sequence ID" value="KAK1893419.1"/>
    <property type="molecule type" value="Genomic_DNA"/>
</dbReference>
<dbReference type="InterPro" id="IPR043541">
    <property type="entry name" value="SYT14/14L/16"/>
</dbReference>
<dbReference type="InterPro" id="IPR019188">
    <property type="entry name" value="SNAPC1"/>
</dbReference>